<name>A0AAV9EX48_ACOCL</name>
<evidence type="ECO:0000256" key="1">
    <source>
        <dbReference type="ARBA" id="ARBA00004123"/>
    </source>
</evidence>
<feature type="domain" description="Sm" evidence="11">
    <location>
        <begin position="21"/>
        <end position="44"/>
    </location>
</feature>
<evidence type="ECO:0000313" key="12">
    <source>
        <dbReference type="EMBL" id="KAK1317995.1"/>
    </source>
</evidence>
<comment type="caution">
    <text evidence="12">The sequence shown here is derived from an EMBL/GenBank/DDBJ whole genome shotgun (WGS) entry which is preliminary data.</text>
</comment>
<dbReference type="InterPro" id="IPR001163">
    <property type="entry name" value="Sm_dom_euk/arc"/>
</dbReference>
<evidence type="ECO:0000256" key="10">
    <source>
        <dbReference type="SAM" id="MobiDB-lite"/>
    </source>
</evidence>
<keyword evidence="3" id="KW-0507">mRNA processing</keyword>
<accession>A0AAV9EX48</accession>
<reference evidence="12" key="1">
    <citation type="journal article" date="2023" name="Nat. Commun.">
        <title>Diploid and tetraploid genomes of Acorus and the evolution of monocots.</title>
        <authorList>
            <person name="Ma L."/>
            <person name="Liu K.W."/>
            <person name="Li Z."/>
            <person name="Hsiao Y.Y."/>
            <person name="Qi Y."/>
            <person name="Fu T."/>
            <person name="Tang G.D."/>
            <person name="Zhang D."/>
            <person name="Sun W.H."/>
            <person name="Liu D.K."/>
            <person name="Li Y."/>
            <person name="Chen G.Z."/>
            <person name="Liu X.D."/>
            <person name="Liao X.Y."/>
            <person name="Jiang Y.T."/>
            <person name="Yu X."/>
            <person name="Hao Y."/>
            <person name="Huang J."/>
            <person name="Zhao X.W."/>
            <person name="Ke S."/>
            <person name="Chen Y.Y."/>
            <person name="Wu W.L."/>
            <person name="Hsu J.L."/>
            <person name="Lin Y.F."/>
            <person name="Huang M.D."/>
            <person name="Li C.Y."/>
            <person name="Huang L."/>
            <person name="Wang Z.W."/>
            <person name="Zhao X."/>
            <person name="Zhong W.Y."/>
            <person name="Peng D.H."/>
            <person name="Ahmad S."/>
            <person name="Lan S."/>
            <person name="Zhang J.S."/>
            <person name="Tsai W.C."/>
            <person name="Van de Peer Y."/>
            <person name="Liu Z.J."/>
        </authorList>
    </citation>
    <scope>NUCLEOTIDE SEQUENCE</scope>
    <source>
        <strain evidence="12">CP</strain>
    </source>
</reference>
<comment type="similarity">
    <text evidence="2">Belongs to the snRNP Sm proteins family.</text>
</comment>
<keyword evidence="6" id="KW-0508">mRNA splicing</keyword>
<keyword evidence="8" id="KW-0687">Ribonucleoprotein</keyword>
<evidence type="ECO:0000313" key="13">
    <source>
        <dbReference type="Proteomes" id="UP001180020"/>
    </source>
</evidence>
<dbReference type="InterPro" id="IPR027078">
    <property type="entry name" value="snRNP-E"/>
</dbReference>
<feature type="region of interest" description="Disordered" evidence="10">
    <location>
        <begin position="36"/>
        <end position="65"/>
    </location>
</feature>
<dbReference type="AlphaFoldDB" id="A0AAV9EX48"/>
<evidence type="ECO:0000256" key="3">
    <source>
        <dbReference type="ARBA" id="ARBA00022664"/>
    </source>
</evidence>
<dbReference type="EMBL" id="JAUJYO010000005">
    <property type="protein sequence ID" value="KAK1317995.1"/>
    <property type="molecule type" value="Genomic_DNA"/>
</dbReference>
<keyword evidence="7" id="KW-0539">Nucleus</keyword>
<keyword evidence="4" id="KW-0747">Spliceosome</keyword>
<evidence type="ECO:0000256" key="7">
    <source>
        <dbReference type="ARBA" id="ARBA00023242"/>
    </source>
</evidence>
<dbReference type="Proteomes" id="UP001180020">
    <property type="component" value="Unassembled WGS sequence"/>
</dbReference>
<sequence length="65" mass="7331">MPPLPGMLHPTSSQIIEKVWGFDEYMNLVLEDAEEISVKKNTRKPLGENQDRCTNGSDFSDPARP</sequence>
<dbReference type="InterPro" id="IPR010920">
    <property type="entry name" value="LSM_dom_sf"/>
</dbReference>
<dbReference type="GO" id="GO:0003723">
    <property type="term" value="F:RNA binding"/>
    <property type="evidence" value="ECO:0007669"/>
    <property type="project" value="UniProtKB-KW"/>
</dbReference>
<evidence type="ECO:0000256" key="9">
    <source>
        <dbReference type="ARBA" id="ARBA00030143"/>
    </source>
</evidence>
<dbReference type="GO" id="GO:0005681">
    <property type="term" value="C:spliceosomal complex"/>
    <property type="evidence" value="ECO:0007669"/>
    <property type="project" value="UniProtKB-KW"/>
</dbReference>
<reference evidence="12" key="2">
    <citation type="submission" date="2023-06" db="EMBL/GenBank/DDBJ databases">
        <authorList>
            <person name="Ma L."/>
            <person name="Liu K.-W."/>
            <person name="Li Z."/>
            <person name="Hsiao Y.-Y."/>
            <person name="Qi Y."/>
            <person name="Fu T."/>
            <person name="Tang G."/>
            <person name="Zhang D."/>
            <person name="Sun W.-H."/>
            <person name="Liu D.-K."/>
            <person name="Li Y."/>
            <person name="Chen G.-Z."/>
            <person name="Liu X.-D."/>
            <person name="Liao X.-Y."/>
            <person name="Jiang Y.-T."/>
            <person name="Yu X."/>
            <person name="Hao Y."/>
            <person name="Huang J."/>
            <person name="Zhao X.-W."/>
            <person name="Ke S."/>
            <person name="Chen Y.-Y."/>
            <person name="Wu W.-L."/>
            <person name="Hsu J.-L."/>
            <person name="Lin Y.-F."/>
            <person name="Huang M.-D."/>
            <person name="Li C.-Y."/>
            <person name="Huang L."/>
            <person name="Wang Z.-W."/>
            <person name="Zhao X."/>
            <person name="Zhong W.-Y."/>
            <person name="Peng D.-H."/>
            <person name="Ahmad S."/>
            <person name="Lan S."/>
            <person name="Zhang J.-S."/>
            <person name="Tsai W.-C."/>
            <person name="Van De Peer Y."/>
            <person name="Liu Z.-J."/>
        </authorList>
    </citation>
    <scope>NUCLEOTIDE SEQUENCE</scope>
    <source>
        <strain evidence="12">CP</strain>
        <tissue evidence="12">Leaves</tissue>
    </source>
</reference>
<evidence type="ECO:0000259" key="11">
    <source>
        <dbReference type="Pfam" id="PF01423"/>
    </source>
</evidence>
<dbReference type="Gene3D" id="2.30.30.100">
    <property type="match status" value="1"/>
</dbReference>
<gene>
    <name evidence="12" type="ORF">QJS10_CPA05g02308</name>
</gene>
<evidence type="ECO:0000256" key="4">
    <source>
        <dbReference type="ARBA" id="ARBA00022728"/>
    </source>
</evidence>
<dbReference type="Pfam" id="PF01423">
    <property type="entry name" value="LSM"/>
    <property type="match status" value="1"/>
</dbReference>
<evidence type="ECO:0000256" key="6">
    <source>
        <dbReference type="ARBA" id="ARBA00023187"/>
    </source>
</evidence>
<dbReference type="PANTHER" id="PTHR11193">
    <property type="entry name" value="SMALL NUCLEAR RIBONUCLEOPROTEIN E"/>
    <property type="match status" value="1"/>
</dbReference>
<evidence type="ECO:0000256" key="8">
    <source>
        <dbReference type="ARBA" id="ARBA00023274"/>
    </source>
</evidence>
<protein>
    <recommendedName>
        <fullName evidence="9">Sm protein E</fullName>
    </recommendedName>
</protein>
<comment type="subcellular location">
    <subcellularLocation>
        <location evidence="1">Nucleus</location>
    </subcellularLocation>
</comment>
<evidence type="ECO:0000256" key="2">
    <source>
        <dbReference type="ARBA" id="ARBA00006850"/>
    </source>
</evidence>
<dbReference type="SUPFAM" id="SSF50182">
    <property type="entry name" value="Sm-like ribonucleoproteins"/>
    <property type="match status" value="1"/>
</dbReference>
<dbReference type="GO" id="GO:0000398">
    <property type="term" value="P:mRNA splicing, via spliceosome"/>
    <property type="evidence" value="ECO:0007669"/>
    <property type="project" value="InterPro"/>
</dbReference>
<organism evidence="12 13">
    <name type="scientific">Acorus calamus</name>
    <name type="common">Sweet flag</name>
    <dbReference type="NCBI Taxonomy" id="4465"/>
    <lineage>
        <taxon>Eukaryota</taxon>
        <taxon>Viridiplantae</taxon>
        <taxon>Streptophyta</taxon>
        <taxon>Embryophyta</taxon>
        <taxon>Tracheophyta</taxon>
        <taxon>Spermatophyta</taxon>
        <taxon>Magnoliopsida</taxon>
        <taxon>Liliopsida</taxon>
        <taxon>Acoraceae</taxon>
        <taxon>Acorus</taxon>
    </lineage>
</organism>
<evidence type="ECO:0000256" key="5">
    <source>
        <dbReference type="ARBA" id="ARBA00022884"/>
    </source>
</evidence>
<proteinExistence type="inferred from homology"/>
<keyword evidence="13" id="KW-1185">Reference proteome</keyword>
<keyword evidence="5" id="KW-0694">RNA-binding</keyword>